<reference evidence="2 3" key="1">
    <citation type="journal article" date="2014" name="Nat. Commun.">
        <title>Klebsormidium flaccidum genome reveals primary factors for plant terrestrial adaptation.</title>
        <authorList>
            <person name="Hori K."/>
            <person name="Maruyama F."/>
            <person name="Fujisawa T."/>
            <person name="Togashi T."/>
            <person name="Yamamoto N."/>
            <person name="Seo M."/>
            <person name="Sato S."/>
            <person name="Yamada T."/>
            <person name="Mori H."/>
            <person name="Tajima N."/>
            <person name="Moriyama T."/>
            <person name="Ikeuchi M."/>
            <person name="Watanabe M."/>
            <person name="Wada H."/>
            <person name="Kobayashi K."/>
            <person name="Saito M."/>
            <person name="Masuda T."/>
            <person name="Sasaki-Sekimoto Y."/>
            <person name="Mashiguchi K."/>
            <person name="Awai K."/>
            <person name="Shimojima M."/>
            <person name="Masuda S."/>
            <person name="Iwai M."/>
            <person name="Nobusawa T."/>
            <person name="Narise T."/>
            <person name="Kondo S."/>
            <person name="Saito H."/>
            <person name="Sato R."/>
            <person name="Murakawa M."/>
            <person name="Ihara Y."/>
            <person name="Oshima-Yamada Y."/>
            <person name="Ohtaka K."/>
            <person name="Satoh M."/>
            <person name="Sonobe K."/>
            <person name="Ishii M."/>
            <person name="Ohtani R."/>
            <person name="Kanamori-Sato M."/>
            <person name="Honoki R."/>
            <person name="Miyazaki D."/>
            <person name="Mochizuki H."/>
            <person name="Umetsu J."/>
            <person name="Higashi K."/>
            <person name="Shibata D."/>
            <person name="Kamiya Y."/>
            <person name="Sato N."/>
            <person name="Nakamura Y."/>
            <person name="Tabata S."/>
            <person name="Ida S."/>
            <person name="Kurokawa K."/>
            <person name="Ohta H."/>
        </authorList>
    </citation>
    <scope>NUCLEOTIDE SEQUENCE [LARGE SCALE GENOMIC DNA]</scope>
    <source>
        <strain evidence="2 3">NIES-2285</strain>
    </source>
</reference>
<evidence type="ECO:0000256" key="1">
    <source>
        <dbReference type="SAM" id="MobiDB-lite"/>
    </source>
</evidence>
<dbReference type="AlphaFoldDB" id="A0A1Y1ISH2"/>
<feature type="compositionally biased region" description="Basic and acidic residues" evidence="1">
    <location>
        <begin position="54"/>
        <end position="70"/>
    </location>
</feature>
<proteinExistence type="predicted"/>
<feature type="compositionally biased region" description="Polar residues" evidence="1">
    <location>
        <begin position="27"/>
        <end position="45"/>
    </location>
</feature>
<dbReference type="EMBL" id="DF237898">
    <property type="protein sequence ID" value="GAQ92221.1"/>
    <property type="molecule type" value="Genomic_DNA"/>
</dbReference>
<accession>A0A1Y1ISH2</accession>
<dbReference type="Proteomes" id="UP000054558">
    <property type="component" value="Unassembled WGS sequence"/>
</dbReference>
<feature type="region of interest" description="Disordered" evidence="1">
    <location>
        <begin position="16"/>
        <end position="72"/>
    </location>
</feature>
<organism evidence="2 3">
    <name type="scientific">Klebsormidium nitens</name>
    <name type="common">Green alga</name>
    <name type="synonym">Ulothrix nitens</name>
    <dbReference type="NCBI Taxonomy" id="105231"/>
    <lineage>
        <taxon>Eukaryota</taxon>
        <taxon>Viridiplantae</taxon>
        <taxon>Streptophyta</taxon>
        <taxon>Klebsormidiophyceae</taxon>
        <taxon>Klebsormidiales</taxon>
        <taxon>Klebsormidiaceae</taxon>
        <taxon>Klebsormidium</taxon>
    </lineage>
</organism>
<protein>
    <submittedName>
        <fullName evidence="2">Uncharacterized protein</fullName>
    </submittedName>
</protein>
<gene>
    <name evidence="2" type="ORF">KFL_009490030</name>
</gene>
<sequence length="103" mass="11257">MPADATRLLRRRTQNLAAHWAPAEHQASFSTSTGSRRQTQHSTAGQARGKRHISGREQVDSKRLGSDEPAHICGEPRVASAAGIIAAATREYDHDVHIAQILR</sequence>
<evidence type="ECO:0000313" key="3">
    <source>
        <dbReference type="Proteomes" id="UP000054558"/>
    </source>
</evidence>
<evidence type="ECO:0000313" key="2">
    <source>
        <dbReference type="EMBL" id="GAQ92221.1"/>
    </source>
</evidence>
<keyword evidence="3" id="KW-1185">Reference proteome</keyword>
<name>A0A1Y1ISH2_KLENI</name>